<keyword evidence="3" id="KW-1185">Reference proteome</keyword>
<dbReference type="STRING" id="28094.SAMN06295900_101309"/>
<dbReference type="AlphaFoldDB" id="A0A1X7CF25"/>
<evidence type="ECO:0000256" key="1">
    <source>
        <dbReference type="SAM" id="Phobius"/>
    </source>
</evidence>
<evidence type="ECO:0000313" key="3">
    <source>
        <dbReference type="Proteomes" id="UP000192911"/>
    </source>
</evidence>
<keyword evidence="1" id="KW-0472">Membrane</keyword>
<dbReference type="Pfam" id="PF07332">
    <property type="entry name" value="Phage_holin_3_6"/>
    <property type="match status" value="1"/>
</dbReference>
<dbReference type="PROSITE" id="PS51257">
    <property type="entry name" value="PROKAR_LIPOPROTEIN"/>
    <property type="match status" value="1"/>
</dbReference>
<reference evidence="3" key="1">
    <citation type="submission" date="2017-04" db="EMBL/GenBank/DDBJ databases">
        <authorList>
            <person name="Varghese N."/>
            <person name="Submissions S."/>
        </authorList>
    </citation>
    <scope>NUCLEOTIDE SEQUENCE [LARGE SCALE GENOMIC DNA]</scope>
    <source>
        <strain evidence="3">Ballard 720</strain>
    </source>
</reference>
<keyword evidence="1" id="KW-0812">Transmembrane</keyword>
<feature type="transmembrane region" description="Helical" evidence="1">
    <location>
        <begin position="84"/>
        <end position="112"/>
    </location>
</feature>
<gene>
    <name evidence="2" type="ORF">SAMN06295900_101309</name>
</gene>
<sequence length="167" mass="18338">MPLARGGSGGPQTGPYVPVGAYACAYFRSYLRLPAEPMSNDDTEVPRQSEHGPLRRILGSLVGLLQTRLELIGIELAEERERMIAVLFLGLVAVMFGMMALISLTALIAVAFWDTYRWQVLAGITAVYGIGALICALKARSGLHDAPIVFQSTLNEFEKDREMFHKP</sequence>
<keyword evidence="1" id="KW-1133">Transmembrane helix</keyword>
<name>A0A1X7CF25_TRICW</name>
<accession>A0A1X7CF25</accession>
<protein>
    <submittedName>
        <fullName evidence="2">Uncharacterized membrane protein YqjE</fullName>
    </submittedName>
</protein>
<evidence type="ECO:0000313" key="2">
    <source>
        <dbReference type="EMBL" id="SME95514.1"/>
    </source>
</evidence>
<feature type="transmembrane region" description="Helical" evidence="1">
    <location>
        <begin position="118"/>
        <end position="137"/>
    </location>
</feature>
<dbReference type="Proteomes" id="UP000192911">
    <property type="component" value="Unassembled WGS sequence"/>
</dbReference>
<dbReference type="EMBL" id="FXAH01000001">
    <property type="protein sequence ID" value="SME95514.1"/>
    <property type="molecule type" value="Genomic_DNA"/>
</dbReference>
<proteinExistence type="predicted"/>
<dbReference type="InterPro" id="IPR009937">
    <property type="entry name" value="Phage_holin_3_6"/>
</dbReference>
<organism evidence="2 3">
    <name type="scientific">Trinickia caryophylli</name>
    <name type="common">Paraburkholderia caryophylli</name>
    <dbReference type="NCBI Taxonomy" id="28094"/>
    <lineage>
        <taxon>Bacteria</taxon>
        <taxon>Pseudomonadati</taxon>
        <taxon>Pseudomonadota</taxon>
        <taxon>Betaproteobacteria</taxon>
        <taxon>Burkholderiales</taxon>
        <taxon>Burkholderiaceae</taxon>
        <taxon>Trinickia</taxon>
    </lineage>
</organism>